<dbReference type="Proteomes" id="UP000176236">
    <property type="component" value="Chromosome"/>
</dbReference>
<dbReference type="SUPFAM" id="SSF52266">
    <property type="entry name" value="SGNH hydrolase"/>
    <property type="match status" value="1"/>
</dbReference>
<dbReference type="InterPro" id="IPR001087">
    <property type="entry name" value="GDSL"/>
</dbReference>
<organism evidence="2">
    <name type="scientific">Lactococcus cremoris subsp. cremoris IBB477</name>
    <dbReference type="NCBI Taxonomy" id="1449093"/>
    <lineage>
        <taxon>Bacteria</taxon>
        <taxon>Bacillati</taxon>
        <taxon>Bacillota</taxon>
        <taxon>Bacilli</taxon>
        <taxon>Lactobacillales</taxon>
        <taxon>Streptococcaceae</taxon>
        <taxon>Lactococcus</taxon>
        <taxon>Lactococcus cremoris subsp. cremoris</taxon>
    </lineage>
</organism>
<dbReference type="EMBL" id="JMMZ01000012">
    <property type="protein sequence ID" value="OEU40062.1"/>
    <property type="molecule type" value="Genomic_DNA"/>
</dbReference>
<dbReference type="Gene3D" id="3.40.50.1110">
    <property type="entry name" value="SGNH hydrolase"/>
    <property type="match status" value="1"/>
</dbReference>
<protein>
    <recommendedName>
        <fullName evidence="1">BppU N-terminal domain-containing protein</fullName>
    </recommendedName>
</protein>
<dbReference type="Pfam" id="PF00657">
    <property type="entry name" value="Lipase_GDSL"/>
    <property type="match status" value="1"/>
</dbReference>
<evidence type="ECO:0000313" key="2">
    <source>
        <dbReference type="EMBL" id="OEU40062.1"/>
    </source>
</evidence>
<feature type="domain" description="BppU N-terminal" evidence="1">
    <location>
        <begin position="7"/>
        <end position="147"/>
    </location>
</feature>
<sequence length="767" mass="85465">MSLDNFKKQTITWDMINQSFEQPIQIMEGDVNARTILLKITDNGSVLDLTGYSVKLTYQYMYKSQSGFIMLTPNDISKGEFTLIIPTEMTVSGLIKSNLILLNESLEQVIVSKNLTFISDNSTVTDLAQEVNNKIDDFTKLLLENMPQVMRSELNDLHAQTDSNTSNIELKANVADMTSLQNAMTKLQNEVETFGITPENSVTIKSLLDEITGILSDLSQKGIDITNLRSKIDEVRLETTAKLAHKIGGGVKAEPEDLSATTLGLVTGTGGPINLLSVPQDNSVTMAKLATDSLKNLPVKIPSKNLFDKTKVTTGFMWDANSGAKWTAAFYSISDYIAMTANTLITTYRCVRVIEWTSAKTYIKGTSLLSNTTMTITTSPTTAYITIDAQNVYLDIAQIELGGTYTGYAPFKLGLNPTDIFDSSITNSKLTVATQAFLDKAVVTQLDIILPTTVYATVGREFNIYYKNVMLTDTNLDDYDIMINVSKGELMDDRYSFTPVAGDIGSFVAKFYIRDKKGNNLFTKNVTIEVVAEVTPSTAKKVIFIGDSLTDDGSNGSYIETLKNMMGSRLDLLGTRGIAPYLHEGRGGWSTVTYLTNTTATNKFWNPGTLAFDFTYYMTQQGYAAVDDVVIFIGTNDLSTNIETLITNLKTIRTSILAFNANIKVHFVLTPPPSSSFYAFGRSRLFQWDVENKFKGFNKRYITEFEPNVIPVNLNLDAWYDFPRITLTRSQRNTETIEIVEERYHCSQVGYDKFADVIYSYLMKKWA</sequence>
<dbReference type="CDD" id="cd00229">
    <property type="entry name" value="SGNH_hydrolase"/>
    <property type="match status" value="1"/>
</dbReference>
<evidence type="ECO:0000259" key="1">
    <source>
        <dbReference type="Pfam" id="PF10651"/>
    </source>
</evidence>
<name>A0A1E7G5L3_LACLC</name>
<comment type="caution">
    <text evidence="2">The sequence shown here is derived from an EMBL/GenBank/DDBJ whole genome shotgun (WGS) entry which is preliminary data.</text>
</comment>
<reference evidence="2" key="1">
    <citation type="journal article" date="2016" name="Appl. Microbiol. Biotechnol.">
        <title>Adhesion of the genome-sequenced Lactococcus lactis subsp. cremoris IBB477 strain is mediated by specific molecular determinants.</title>
        <authorList>
            <person name="Radziwill-Bienkowska J.M."/>
            <person name="Le D.T."/>
            <person name="Szczesny P."/>
            <person name="Duviau M.P."/>
            <person name="Aleksandrzak-Piekarczyk T."/>
            <person name="Loubiere P."/>
            <person name="Mercier-Bonin M."/>
            <person name="Bardowski J.K."/>
            <person name="Kowalczyk M."/>
        </authorList>
    </citation>
    <scope>NUCLEOTIDE SEQUENCE [LARGE SCALE GENOMIC DNA]</scope>
    <source>
        <strain evidence="2">IBB477</strain>
    </source>
</reference>
<gene>
    <name evidence="2" type="ORF">AJ89_04795</name>
</gene>
<dbReference type="InterPro" id="IPR036514">
    <property type="entry name" value="SGNH_hydro_sf"/>
</dbReference>
<accession>A0A1E7G5L3</accession>
<dbReference type="InterPro" id="IPR018913">
    <property type="entry name" value="BppU_N"/>
</dbReference>
<dbReference type="Gene3D" id="2.60.40.3350">
    <property type="match status" value="1"/>
</dbReference>
<dbReference type="RefSeq" id="WP_231099442.1">
    <property type="nucleotide sequence ID" value="NZ_CM007353.1"/>
</dbReference>
<dbReference type="Pfam" id="PF10651">
    <property type="entry name" value="BppU_N"/>
    <property type="match status" value="1"/>
</dbReference>
<dbReference type="GO" id="GO:0016788">
    <property type="term" value="F:hydrolase activity, acting on ester bonds"/>
    <property type="evidence" value="ECO:0007669"/>
    <property type="project" value="InterPro"/>
</dbReference>
<proteinExistence type="predicted"/>
<dbReference type="AlphaFoldDB" id="A0A1E7G5L3"/>